<keyword evidence="1" id="KW-0472">Membrane</keyword>
<evidence type="ECO:0000313" key="2">
    <source>
        <dbReference type="EMBL" id="VDP75797.1"/>
    </source>
</evidence>
<protein>
    <submittedName>
        <fullName evidence="4">HCO3_cotransp domain-containing protein</fullName>
    </submittedName>
</protein>
<reference evidence="2 3" key="2">
    <citation type="submission" date="2018-11" db="EMBL/GenBank/DDBJ databases">
        <authorList>
            <consortium name="Pathogen Informatics"/>
        </authorList>
    </citation>
    <scope>NUCLEOTIDE SEQUENCE [LARGE SCALE GENOMIC DNA]</scope>
    <source>
        <strain evidence="2">Dakar</strain>
        <strain evidence="3">Dakar, Senegal</strain>
    </source>
</reference>
<name>A0A183L2L0_9TREM</name>
<dbReference type="Proteomes" id="UP000279833">
    <property type="component" value="Unassembled WGS sequence"/>
</dbReference>
<keyword evidence="1" id="KW-1133">Transmembrane helix</keyword>
<evidence type="ECO:0000313" key="3">
    <source>
        <dbReference type="Proteomes" id="UP000279833"/>
    </source>
</evidence>
<evidence type="ECO:0000256" key="1">
    <source>
        <dbReference type="SAM" id="Phobius"/>
    </source>
</evidence>
<dbReference type="AlphaFoldDB" id="A0A183L2L0"/>
<proteinExistence type="predicted"/>
<organism evidence="4">
    <name type="scientific">Schistosoma curassoni</name>
    <dbReference type="NCBI Taxonomy" id="6186"/>
    <lineage>
        <taxon>Eukaryota</taxon>
        <taxon>Metazoa</taxon>
        <taxon>Spiralia</taxon>
        <taxon>Lophotrochozoa</taxon>
        <taxon>Platyhelminthes</taxon>
        <taxon>Trematoda</taxon>
        <taxon>Digenea</taxon>
        <taxon>Strigeidida</taxon>
        <taxon>Schistosomatoidea</taxon>
        <taxon>Schistosomatidae</taxon>
        <taxon>Schistosoma</taxon>
    </lineage>
</organism>
<keyword evidence="1" id="KW-0812">Transmembrane</keyword>
<evidence type="ECO:0000313" key="4">
    <source>
        <dbReference type="WBParaSite" id="SCUD_0002156601-mRNA-1"/>
    </source>
</evidence>
<dbReference type="WBParaSite" id="SCUD_0002156601-mRNA-1">
    <property type="protein sequence ID" value="SCUD_0002156601-mRNA-1"/>
    <property type="gene ID" value="SCUD_0002156601"/>
</dbReference>
<dbReference type="EMBL" id="UZAK01046817">
    <property type="protein sequence ID" value="VDP75797.1"/>
    <property type="molecule type" value="Genomic_DNA"/>
</dbReference>
<accession>A0A183L2L0</accession>
<reference evidence="4" key="1">
    <citation type="submission" date="2016-06" db="UniProtKB">
        <authorList>
            <consortium name="WormBaseParasite"/>
        </authorList>
    </citation>
    <scope>IDENTIFICATION</scope>
</reference>
<gene>
    <name evidence="2" type="ORF">SCUD_LOCUS21563</name>
</gene>
<feature type="transmembrane region" description="Helical" evidence="1">
    <location>
        <begin position="6"/>
        <end position="27"/>
    </location>
</feature>
<keyword evidence="3" id="KW-1185">Reference proteome</keyword>
<sequence>LVLPTGRITVCIFVVIVIFRGIIFHTFPTTPNSFINRLKMKT</sequence>